<dbReference type="InterPro" id="IPR051532">
    <property type="entry name" value="Ester_Hydrolysis_Enzymes"/>
</dbReference>
<reference evidence="1" key="1">
    <citation type="submission" date="2009-10" db="EMBL/GenBank/DDBJ databases">
        <title>Diversity of trophic interactions inside an arsenic-rich microbial ecosystem.</title>
        <authorList>
            <person name="Bertin P.N."/>
            <person name="Heinrich-Salmeron A."/>
            <person name="Pelletier E."/>
            <person name="Goulhen-Chollet F."/>
            <person name="Arsene-Ploetze F."/>
            <person name="Gallien S."/>
            <person name="Calteau A."/>
            <person name="Vallenet D."/>
            <person name="Casiot C."/>
            <person name="Chane-Woon-Ming B."/>
            <person name="Giloteaux L."/>
            <person name="Barakat M."/>
            <person name="Bonnefoy V."/>
            <person name="Bruneel O."/>
            <person name="Chandler M."/>
            <person name="Cleiss J."/>
            <person name="Duran R."/>
            <person name="Elbaz-Poulichet F."/>
            <person name="Fonknechten N."/>
            <person name="Lauga B."/>
            <person name="Mornico D."/>
            <person name="Ortet P."/>
            <person name="Schaeffer C."/>
            <person name="Siguier P."/>
            <person name="Alexander Thil Smith A."/>
            <person name="Van Dorsselaer A."/>
            <person name="Weissenbach J."/>
            <person name="Medigue C."/>
            <person name="Le Paslier D."/>
        </authorList>
    </citation>
    <scope>NUCLEOTIDE SEQUENCE</scope>
</reference>
<dbReference type="InterPro" id="IPR001087">
    <property type="entry name" value="GDSL"/>
</dbReference>
<comment type="caution">
    <text evidence="1">The sequence shown here is derived from an EMBL/GenBank/DDBJ whole genome shotgun (WGS) entry which is preliminary data.</text>
</comment>
<dbReference type="EMBL" id="CABL01000013">
    <property type="protein sequence ID" value="CBH75595.1"/>
    <property type="molecule type" value="Genomic_DNA"/>
</dbReference>
<sequence>MKIKHLQRAFALVAMAALAACGGGGGNSASTIPAPGPSAAPNILSRIVGVGDSLTAGYQSAGWLGATTVPNPLLTGTPYAGAPAPFGQENGWWSLLYEQAQTAFTGAPFSPLAMAGPSSPLPLIAGPGIGNELVPANPALTGGLSFGPLYGTAPGAGCKANDQAAYSLSTVATTLMNPNATPMDLGIPGLTIHEEIAMHQPLVPSCASIPGIPAAVQGVVGGESEDFWPVLHGFTNLGSSLTPLSAAVSLKPTLATVWLGANDLLKYAFSARQWQGDDTSEAQVQSDITTIINQLKGSGAKVVVANIPDILVAPQFFTVQDPAVLTGELAPTLQPSVCDIQANAACTIELFATSQSPALPISLSEAQSLVSAVSNAYGLCTAGATPGTCSTTSPSGYLTETGMLTTIETLGAVIKAQPTLLANPTALAAALTGALQLDPSGAGTGLGGNYFTPAWAAQVQTVNDNINNGILAAAQATNTPLVDVKTLEDNLSWEGAIGASPNPYFLQALTINPGKCCTLGFGGGILSFDGLHPSDTGYALIANAFIQTINTAYGTTINPVSPVNVYNGTGYFYPDPFAQH</sequence>
<proteinExistence type="predicted"/>
<dbReference type="Pfam" id="PF00657">
    <property type="entry name" value="Lipase_GDSL"/>
    <property type="match status" value="1"/>
</dbReference>
<dbReference type="Gene3D" id="3.40.50.1110">
    <property type="entry name" value="SGNH hydrolase"/>
    <property type="match status" value="2"/>
</dbReference>
<dbReference type="SUPFAM" id="SSF52266">
    <property type="entry name" value="SGNH hydrolase"/>
    <property type="match status" value="2"/>
</dbReference>
<dbReference type="InterPro" id="IPR036514">
    <property type="entry name" value="SGNH_hydro_sf"/>
</dbReference>
<dbReference type="AlphaFoldDB" id="E6PGK7"/>
<dbReference type="PROSITE" id="PS01098">
    <property type="entry name" value="LIPASE_GDSL_SER"/>
    <property type="match status" value="1"/>
</dbReference>
<evidence type="ECO:0000313" key="1">
    <source>
        <dbReference type="EMBL" id="CBH75595.1"/>
    </source>
</evidence>
<dbReference type="GO" id="GO:0006629">
    <property type="term" value="P:lipid metabolic process"/>
    <property type="evidence" value="ECO:0007669"/>
    <property type="project" value="InterPro"/>
</dbReference>
<dbReference type="InterPro" id="IPR008265">
    <property type="entry name" value="Lipase_GDSL_AS"/>
</dbReference>
<gene>
    <name evidence="1" type="ORF">CARN1_1273</name>
</gene>
<dbReference type="PROSITE" id="PS51257">
    <property type="entry name" value="PROKAR_LIPOPROTEIN"/>
    <property type="match status" value="1"/>
</dbReference>
<protein>
    <submittedName>
        <fullName evidence="1">Uncharacterized protein</fullName>
    </submittedName>
</protein>
<organism evidence="1">
    <name type="scientific">mine drainage metagenome</name>
    <dbReference type="NCBI Taxonomy" id="410659"/>
    <lineage>
        <taxon>unclassified sequences</taxon>
        <taxon>metagenomes</taxon>
        <taxon>ecological metagenomes</taxon>
    </lineage>
</organism>
<dbReference type="GO" id="GO:0004622">
    <property type="term" value="F:phosphatidylcholine lysophospholipase activity"/>
    <property type="evidence" value="ECO:0007669"/>
    <property type="project" value="TreeGrafter"/>
</dbReference>
<dbReference type="PANTHER" id="PTHR30383">
    <property type="entry name" value="THIOESTERASE 1/PROTEASE 1/LYSOPHOSPHOLIPASE L1"/>
    <property type="match status" value="1"/>
</dbReference>
<name>E6PGK7_9ZZZZ</name>
<accession>E6PGK7</accession>
<dbReference type="PANTHER" id="PTHR30383:SF5">
    <property type="entry name" value="SGNH HYDROLASE-TYPE ESTERASE DOMAIN-CONTAINING PROTEIN"/>
    <property type="match status" value="1"/>
</dbReference>